<dbReference type="InterPro" id="IPR003116">
    <property type="entry name" value="RBD_dom"/>
</dbReference>
<evidence type="ECO:0000256" key="7">
    <source>
        <dbReference type="PROSITE-ProRule" id="PRU10141"/>
    </source>
</evidence>
<reference evidence="12 13" key="1">
    <citation type="journal article" date="2018" name="J. Allergy Clin. Immunol.">
        <title>High-quality assembly of Dermatophagoides pteronyssinus genome and transcriptome reveals a wide range of novel allergens.</title>
        <authorList>
            <person name="Liu X.Y."/>
            <person name="Yang K.Y."/>
            <person name="Wang M.Q."/>
            <person name="Kwok J.S."/>
            <person name="Zeng X."/>
            <person name="Yang Z."/>
            <person name="Xiao X.J."/>
            <person name="Lau C.P."/>
            <person name="Li Y."/>
            <person name="Huang Z.M."/>
            <person name="Ba J.G."/>
            <person name="Yim A.K."/>
            <person name="Ouyang C.Y."/>
            <person name="Ngai S.M."/>
            <person name="Chan T.F."/>
            <person name="Leung E.L."/>
            <person name="Liu L."/>
            <person name="Liu Z.G."/>
            <person name="Tsui S.K."/>
        </authorList>
    </citation>
    <scope>NUCLEOTIDE SEQUENCE [LARGE SCALE GENOMIC DNA]</scope>
    <source>
        <strain evidence="12">Derp</strain>
    </source>
</reference>
<evidence type="ECO:0000259" key="9">
    <source>
        <dbReference type="PROSITE" id="PS50011"/>
    </source>
</evidence>
<dbReference type="PANTHER" id="PTHR44329:SF262">
    <property type="entry name" value="RAF HOMOLOG SERINE_THREONINE-PROTEIN KINASE RAF"/>
    <property type="match status" value="1"/>
</dbReference>
<keyword evidence="5" id="KW-0862">Zinc</keyword>
<dbReference type="SUPFAM" id="SSF57889">
    <property type="entry name" value="Cysteine-rich domain"/>
    <property type="match status" value="1"/>
</dbReference>
<dbReference type="EMBL" id="NJHN03000018">
    <property type="protein sequence ID" value="KAH9425450.1"/>
    <property type="molecule type" value="Genomic_DNA"/>
</dbReference>
<dbReference type="InterPro" id="IPR046349">
    <property type="entry name" value="C1-like_sf"/>
</dbReference>
<feature type="compositionally biased region" description="Low complexity" evidence="8">
    <location>
        <begin position="193"/>
        <end position="208"/>
    </location>
</feature>
<evidence type="ECO:0000259" key="10">
    <source>
        <dbReference type="PROSITE" id="PS50081"/>
    </source>
</evidence>
<dbReference type="InterPro" id="IPR000719">
    <property type="entry name" value="Prot_kinase_dom"/>
</dbReference>
<keyword evidence="13" id="KW-1185">Reference proteome</keyword>
<evidence type="ECO:0000313" key="13">
    <source>
        <dbReference type="Proteomes" id="UP000887458"/>
    </source>
</evidence>
<dbReference type="Pfam" id="PF00130">
    <property type="entry name" value="C1_1"/>
    <property type="match status" value="1"/>
</dbReference>
<keyword evidence="6 7" id="KW-0067">ATP-binding</keyword>
<dbReference type="SMART" id="SM00455">
    <property type="entry name" value="RBD"/>
    <property type="match status" value="1"/>
</dbReference>
<dbReference type="InterPro" id="IPR029071">
    <property type="entry name" value="Ubiquitin-like_domsf"/>
</dbReference>
<dbReference type="Gene3D" id="3.10.20.90">
    <property type="entry name" value="Phosphatidylinositol 3-kinase Catalytic Subunit, Chain A, domain 1"/>
    <property type="match status" value="1"/>
</dbReference>
<dbReference type="PROSITE" id="PS00108">
    <property type="entry name" value="PROTEIN_KINASE_ST"/>
    <property type="match status" value="1"/>
</dbReference>
<evidence type="ECO:0000313" key="12">
    <source>
        <dbReference type="EMBL" id="KAH9425450.1"/>
    </source>
</evidence>
<dbReference type="PROSITE" id="PS50081">
    <property type="entry name" value="ZF_DAG_PE_2"/>
    <property type="match status" value="1"/>
</dbReference>
<dbReference type="InterPro" id="IPR017441">
    <property type="entry name" value="Protein_kinase_ATP_BS"/>
</dbReference>
<dbReference type="InterPro" id="IPR002219">
    <property type="entry name" value="PKC_DAG/PE"/>
</dbReference>
<dbReference type="SMART" id="SM00109">
    <property type="entry name" value="C1"/>
    <property type="match status" value="1"/>
</dbReference>
<dbReference type="Gene3D" id="1.10.510.10">
    <property type="entry name" value="Transferase(Phosphotransferase) domain 1"/>
    <property type="match status" value="1"/>
</dbReference>
<evidence type="ECO:0000256" key="5">
    <source>
        <dbReference type="ARBA" id="ARBA00022833"/>
    </source>
</evidence>
<evidence type="ECO:0008006" key="14">
    <source>
        <dbReference type="Google" id="ProtNLM"/>
    </source>
</evidence>
<evidence type="ECO:0000256" key="2">
    <source>
        <dbReference type="ARBA" id="ARBA00022527"/>
    </source>
</evidence>
<dbReference type="SUPFAM" id="SSF54236">
    <property type="entry name" value="Ubiquitin-like"/>
    <property type="match status" value="1"/>
</dbReference>
<comment type="caution">
    <text evidence="12">The sequence shown here is derived from an EMBL/GenBank/DDBJ whole genome shotgun (WGS) entry which is preliminary data.</text>
</comment>
<feature type="region of interest" description="Disordered" evidence="8">
    <location>
        <begin position="67"/>
        <end position="167"/>
    </location>
</feature>
<dbReference type="InterPro" id="IPR008271">
    <property type="entry name" value="Ser/Thr_kinase_AS"/>
</dbReference>
<comment type="similarity">
    <text evidence="1">Belongs to the protein kinase superfamily. TKL Ser/Thr protein kinase family. RAF subfamily.</text>
</comment>
<dbReference type="SMART" id="SM00220">
    <property type="entry name" value="S_TKc"/>
    <property type="match status" value="1"/>
</dbReference>
<feature type="binding site" evidence="7">
    <location>
        <position position="630"/>
    </location>
    <ligand>
        <name>ATP</name>
        <dbReference type="ChEBI" id="CHEBI:30616"/>
    </ligand>
</feature>
<dbReference type="Pfam" id="PF07714">
    <property type="entry name" value="PK_Tyr_Ser-Thr"/>
    <property type="match status" value="1"/>
</dbReference>
<evidence type="ECO:0000256" key="8">
    <source>
        <dbReference type="SAM" id="MobiDB-lite"/>
    </source>
</evidence>
<dbReference type="CDD" id="cd14062">
    <property type="entry name" value="STKc_Raf"/>
    <property type="match status" value="1"/>
</dbReference>
<dbReference type="PROSITE" id="PS50011">
    <property type="entry name" value="PROTEIN_KINASE_DOM"/>
    <property type="match status" value="1"/>
</dbReference>
<feature type="domain" description="Protein kinase" evidence="9">
    <location>
        <begin position="604"/>
        <end position="865"/>
    </location>
</feature>
<keyword evidence="2" id="KW-0418">Kinase</keyword>
<dbReference type="Proteomes" id="UP000887458">
    <property type="component" value="Unassembled WGS sequence"/>
</dbReference>
<dbReference type="PANTHER" id="PTHR44329">
    <property type="entry name" value="SERINE/THREONINE-PROTEIN KINASE TNNI3K-RELATED"/>
    <property type="match status" value="1"/>
</dbReference>
<feature type="compositionally biased region" description="Polar residues" evidence="8">
    <location>
        <begin position="149"/>
        <end position="159"/>
    </location>
</feature>
<protein>
    <recommendedName>
        <fullName evidence="14">Serine/threonine-protein kinase A-Raf-like</fullName>
    </recommendedName>
</protein>
<name>A0ABQ8JS65_DERPT</name>
<evidence type="ECO:0000256" key="1">
    <source>
        <dbReference type="ARBA" id="ARBA00010507"/>
    </source>
</evidence>
<feature type="domain" description="Phorbol-ester/DAG-type" evidence="10">
    <location>
        <begin position="311"/>
        <end position="357"/>
    </location>
</feature>
<feature type="compositionally biased region" description="Low complexity" evidence="8">
    <location>
        <begin position="15"/>
        <end position="42"/>
    </location>
</feature>
<gene>
    <name evidence="12" type="ORF">DERP_006058</name>
</gene>
<feature type="region of interest" description="Disordered" evidence="8">
    <location>
        <begin position="427"/>
        <end position="578"/>
    </location>
</feature>
<feature type="compositionally biased region" description="Basic residues" evidence="8">
    <location>
        <begin position="89"/>
        <end position="103"/>
    </location>
</feature>
<feature type="compositionally biased region" description="Low complexity" evidence="8">
    <location>
        <begin position="537"/>
        <end position="562"/>
    </location>
</feature>
<feature type="compositionally biased region" description="Basic and acidic residues" evidence="8">
    <location>
        <begin position="113"/>
        <end position="133"/>
    </location>
</feature>
<dbReference type="PROSITE" id="PS00107">
    <property type="entry name" value="PROTEIN_KINASE_ATP"/>
    <property type="match status" value="1"/>
</dbReference>
<accession>A0ABQ8JS65</accession>
<dbReference type="Pfam" id="PF02196">
    <property type="entry name" value="RBD"/>
    <property type="match status" value="1"/>
</dbReference>
<dbReference type="CDD" id="cd01816">
    <property type="entry name" value="RBD_RAF"/>
    <property type="match status" value="1"/>
</dbReference>
<dbReference type="PROSITE" id="PS50898">
    <property type="entry name" value="RBD"/>
    <property type="match status" value="1"/>
</dbReference>
<keyword evidence="4 7" id="KW-0547">Nucleotide-binding</keyword>
<feature type="domain" description="RBD" evidence="11">
    <location>
        <begin position="230"/>
        <end position="301"/>
    </location>
</feature>
<dbReference type="InterPro" id="IPR001245">
    <property type="entry name" value="Ser-Thr/Tyr_kinase_cat_dom"/>
</dbReference>
<keyword evidence="2" id="KW-0723">Serine/threonine-protein kinase</keyword>
<evidence type="ECO:0000256" key="3">
    <source>
        <dbReference type="ARBA" id="ARBA00022723"/>
    </source>
</evidence>
<evidence type="ECO:0000256" key="6">
    <source>
        <dbReference type="ARBA" id="ARBA00022840"/>
    </source>
</evidence>
<evidence type="ECO:0000259" key="11">
    <source>
        <dbReference type="PROSITE" id="PS50898"/>
    </source>
</evidence>
<feature type="compositionally biased region" description="Low complexity" evidence="8">
    <location>
        <begin position="427"/>
        <end position="436"/>
    </location>
</feature>
<keyword evidence="2" id="KW-0808">Transferase</keyword>
<feature type="compositionally biased region" description="Low complexity" evidence="8">
    <location>
        <begin position="77"/>
        <end position="88"/>
    </location>
</feature>
<dbReference type="Gene3D" id="3.30.200.20">
    <property type="entry name" value="Phosphorylase Kinase, domain 1"/>
    <property type="match status" value="1"/>
</dbReference>
<reference evidence="12 13" key="2">
    <citation type="journal article" date="2022" name="Mol. Biol. Evol.">
        <title>Comparative Genomics Reveals Insights into the Divergent Evolution of Astigmatic Mites and Household Pest Adaptations.</title>
        <authorList>
            <person name="Xiong Q."/>
            <person name="Wan A.T."/>
            <person name="Liu X."/>
            <person name="Fung C.S."/>
            <person name="Xiao X."/>
            <person name="Malainual N."/>
            <person name="Hou J."/>
            <person name="Wang L."/>
            <person name="Wang M."/>
            <person name="Yang K.Y."/>
            <person name="Cui Y."/>
            <person name="Leung E.L."/>
            <person name="Nong W."/>
            <person name="Shin S.K."/>
            <person name="Au S.W."/>
            <person name="Jeong K.Y."/>
            <person name="Chew F.T."/>
            <person name="Hui J.H."/>
            <person name="Leung T.F."/>
            <person name="Tungtrongchitr A."/>
            <person name="Zhong N."/>
            <person name="Liu Z."/>
            <person name="Tsui S.K."/>
        </authorList>
    </citation>
    <scope>NUCLEOTIDE SEQUENCE [LARGE SCALE GENOMIC DNA]</scope>
    <source>
        <strain evidence="12">Derp</strain>
    </source>
</reference>
<dbReference type="CDD" id="cd20811">
    <property type="entry name" value="C1_Raf"/>
    <property type="match status" value="1"/>
</dbReference>
<evidence type="ECO:0000256" key="4">
    <source>
        <dbReference type="ARBA" id="ARBA00022741"/>
    </source>
</evidence>
<dbReference type="InterPro" id="IPR011009">
    <property type="entry name" value="Kinase-like_dom_sf"/>
</dbReference>
<sequence>MINNNSNNKDDKTTTTKQQQRRSTTTTTTTESESTTTTATGTTKKRHSISVSNLTILTNSLLTMTTNTINDNDKNSQSKQTNNNNNNNNRRRRSSTISNRKKRENQQQKSSKKNNDNNKINDNDDNDNKDQRKLSKNRNYFSKFHSKSRSTTTATSPNKNDNNQDQIEQNNIENIIESSITIEQTDNNNDTDNLLNCNLNDHNNNNNNNDDERRKDSINSLIIDYGFQGKIIRAHLPDDQRTIVPIQSGQTIRDVLEKSMDRRKLTSDMCTVYICDTNEPIDWDSDVSLLNPGAEIRVKTNEPFPIQTRISHNYIRKTFFTLEFCECCNRILFHGFRCQTCGIRFHTRCALQVPSLCQPLRIDNYYRHLLAMNANNMLNNPQTGCINRCGFYRSASINNHHYQQQQKQQQNSSIKLSKQQLKIKITNKNQNETINNDNDDNNQLSTNFLRPDLQSSQQQQSQHSRERSTSAPNVCFNSTTINTDNNNEHTKTIIDNQNNDNTKLRLKRPTTTNKTIIHSATTSPTSPNKLNKLIDPSLSSSTTTTTSTKTTMSLNNNNNNNNGGSGRPRARSADESIKINNKIQNTSVSYRESIEDWEIPQDEILVGPRIGSGSYGTVYRGHWHGPVALKKLKVIEPTETQLQEFKNELTVLRKTRHVNIILFMGCVSKPHLTIVTQWCEGSSLYKHLHVFETNFEIIQLIDIARQTAQGMDYLHAKHIIHRDLKSNNIFLHNDFTVKIGDFGLATVKSRWKGSKKFQQPTGSILWMSPEIIRMIEPNPYSFQSDVYSFGIVLYELTTGTLPYRHVNNKDQILFMVGRGYLKPDLSLLRDNIPKRFVQLLKDCIQFDFIKRPLFRQILSRIENILQLLPKFDRSRSEPSIYDHNNHQSLLSSSNIDDDPDLIIFTNNNNNNFITKPIITTKNCTAANVDANKIATESSSSSSIIYQSPNDIEYIPESSESASTTTTTTAKLIEQPFTYFVTENI</sequence>
<organism evidence="12 13">
    <name type="scientific">Dermatophagoides pteronyssinus</name>
    <name type="common">European house dust mite</name>
    <dbReference type="NCBI Taxonomy" id="6956"/>
    <lineage>
        <taxon>Eukaryota</taxon>
        <taxon>Metazoa</taxon>
        <taxon>Ecdysozoa</taxon>
        <taxon>Arthropoda</taxon>
        <taxon>Chelicerata</taxon>
        <taxon>Arachnida</taxon>
        <taxon>Acari</taxon>
        <taxon>Acariformes</taxon>
        <taxon>Sarcoptiformes</taxon>
        <taxon>Astigmata</taxon>
        <taxon>Psoroptidia</taxon>
        <taxon>Analgoidea</taxon>
        <taxon>Pyroglyphidae</taxon>
        <taxon>Dermatophagoidinae</taxon>
        <taxon>Dermatophagoides</taxon>
    </lineage>
</organism>
<dbReference type="Gene3D" id="3.30.60.20">
    <property type="match status" value="1"/>
</dbReference>
<dbReference type="PROSITE" id="PS00479">
    <property type="entry name" value="ZF_DAG_PE_1"/>
    <property type="match status" value="1"/>
</dbReference>
<feature type="compositionally biased region" description="Polar residues" evidence="8">
    <location>
        <begin position="509"/>
        <end position="529"/>
    </location>
</feature>
<dbReference type="InterPro" id="IPR051681">
    <property type="entry name" value="Ser/Thr_Kinases-Pseudokinases"/>
</dbReference>
<dbReference type="SUPFAM" id="SSF56112">
    <property type="entry name" value="Protein kinase-like (PK-like)"/>
    <property type="match status" value="1"/>
</dbReference>
<feature type="compositionally biased region" description="Polar residues" evidence="8">
    <location>
        <begin position="471"/>
        <end position="485"/>
    </location>
</feature>
<feature type="region of interest" description="Disordered" evidence="8">
    <location>
        <begin position="1"/>
        <end position="48"/>
    </location>
</feature>
<feature type="region of interest" description="Disordered" evidence="8">
    <location>
        <begin position="193"/>
        <end position="213"/>
    </location>
</feature>
<keyword evidence="3" id="KW-0479">Metal-binding</keyword>
<proteinExistence type="inferred from homology"/>